<comment type="similarity">
    <text evidence="7">Belongs to the shikimate kinase family.</text>
</comment>
<comment type="subunit">
    <text evidence="7">Monomer.</text>
</comment>
<dbReference type="PRINTS" id="PR01100">
    <property type="entry name" value="SHIKIMTKNASE"/>
</dbReference>
<comment type="subcellular location">
    <subcellularLocation>
        <location evidence="7">Cytoplasm</location>
    </subcellularLocation>
</comment>
<dbReference type="Pfam" id="PF01202">
    <property type="entry name" value="SKI"/>
    <property type="match status" value="1"/>
</dbReference>
<dbReference type="GO" id="GO:0000287">
    <property type="term" value="F:magnesium ion binding"/>
    <property type="evidence" value="ECO:0007669"/>
    <property type="project" value="UniProtKB-UniRule"/>
</dbReference>
<keyword evidence="1 7" id="KW-0028">Amino-acid biosynthesis</keyword>
<keyword evidence="2 7" id="KW-0808">Transferase</keyword>
<name>A0A2T1N832_9FLAO</name>
<evidence type="ECO:0000256" key="2">
    <source>
        <dbReference type="ARBA" id="ARBA00022679"/>
    </source>
</evidence>
<feature type="binding site" evidence="7">
    <location>
        <position position="120"/>
    </location>
    <ligand>
        <name>ATP</name>
        <dbReference type="ChEBI" id="CHEBI:30616"/>
    </ligand>
</feature>
<dbReference type="PANTHER" id="PTHR21087:SF16">
    <property type="entry name" value="SHIKIMATE KINASE 1, CHLOROPLASTIC"/>
    <property type="match status" value="1"/>
</dbReference>
<protein>
    <recommendedName>
        <fullName evidence="7">Shikimate kinase</fullName>
        <shortName evidence="7">SK</shortName>
        <ecNumber evidence="7">2.7.1.71</ecNumber>
    </recommendedName>
</protein>
<dbReference type="HAMAP" id="MF_00109">
    <property type="entry name" value="Shikimate_kinase"/>
    <property type="match status" value="1"/>
</dbReference>
<organism evidence="8 9">
    <name type="scientific">Aurantibacter aestuarii</name>
    <dbReference type="NCBI Taxonomy" id="1266046"/>
    <lineage>
        <taxon>Bacteria</taxon>
        <taxon>Pseudomonadati</taxon>
        <taxon>Bacteroidota</taxon>
        <taxon>Flavobacteriia</taxon>
        <taxon>Flavobacteriales</taxon>
        <taxon>Flavobacteriaceae</taxon>
        <taxon>Aurantibacter</taxon>
    </lineage>
</organism>
<dbReference type="InterPro" id="IPR000623">
    <property type="entry name" value="Shikimate_kinase/TSH1"/>
</dbReference>
<evidence type="ECO:0000256" key="6">
    <source>
        <dbReference type="ARBA" id="ARBA00023141"/>
    </source>
</evidence>
<dbReference type="EC" id="2.7.1.71" evidence="7"/>
<dbReference type="RefSeq" id="WP_106463167.1">
    <property type="nucleotide sequence ID" value="NZ_PXOQ01000009.1"/>
</dbReference>
<comment type="caution">
    <text evidence="8">The sequence shown here is derived from an EMBL/GenBank/DDBJ whole genome shotgun (WGS) entry which is preliminary data.</text>
</comment>
<evidence type="ECO:0000256" key="3">
    <source>
        <dbReference type="ARBA" id="ARBA00022741"/>
    </source>
</evidence>
<dbReference type="EMBL" id="PXOQ01000009">
    <property type="protein sequence ID" value="PSG88029.1"/>
    <property type="molecule type" value="Genomic_DNA"/>
</dbReference>
<dbReference type="SUPFAM" id="SSF52540">
    <property type="entry name" value="P-loop containing nucleoside triphosphate hydrolases"/>
    <property type="match status" value="1"/>
</dbReference>
<reference evidence="8 9" key="1">
    <citation type="submission" date="2018-03" db="EMBL/GenBank/DDBJ databases">
        <title>Mesoflavibacter sp. HG37 and Mesoflavibacter sp. HG96 sp.nov., two marine bacteria isolated from seawater of Western Pacific Ocean.</title>
        <authorList>
            <person name="Cheng H."/>
            <person name="Wu Y.-H."/>
            <person name="Guo L.-L."/>
            <person name="Xu X.-W."/>
        </authorList>
    </citation>
    <scope>NUCLEOTIDE SEQUENCE [LARGE SCALE GENOMIC DNA]</scope>
    <source>
        <strain evidence="8 9">KCTC 32269</strain>
    </source>
</reference>
<comment type="function">
    <text evidence="7">Catalyzes the specific phosphorylation of the 3-hydroxyl group of shikimic acid using ATP as a cosubstrate.</text>
</comment>
<dbReference type="CDD" id="cd00464">
    <property type="entry name" value="SK"/>
    <property type="match status" value="1"/>
</dbReference>
<comment type="caution">
    <text evidence="7">Lacks conserved residue(s) required for the propagation of feature annotation.</text>
</comment>
<proteinExistence type="inferred from homology"/>
<feature type="binding site" evidence="7">
    <location>
        <position position="32"/>
    </location>
    <ligand>
        <name>substrate</name>
    </ligand>
</feature>
<comment type="catalytic activity">
    <reaction evidence="7">
        <text>shikimate + ATP = 3-phosphoshikimate + ADP + H(+)</text>
        <dbReference type="Rhea" id="RHEA:13121"/>
        <dbReference type="ChEBI" id="CHEBI:15378"/>
        <dbReference type="ChEBI" id="CHEBI:30616"/>
        <dbReference type="ChEBI" id="CHEBI:36208"/>
        <dbReference type="ChEBI" id="CHEBI:145989"/>
        <dbReference type="ChEBI" id="CHEBI:456216"/>
        <dbReference type="EC" id="2.7.1.71"/>
    </reaction>
</comment>
<keyword evidence="9" id="KW-1185">Reference proteome</keyword>
<dbReference type="Gene3D" id="3.40.50.300">
    <property type="entry name" value="P-loop containing nucleotide triphosphate hydrolases"/>
    <property type="match status" value="1"/>
</dbReference>
<gene>
    <name evidence="7" type="primary">aroK</name>
    <name evidence="8" type="ORF">C7H52_06920</name>
</gene>
<feature type="binding site" evidence="7">
    <location>
        <position position="79"/>
    </location>
    <ligand>
        <name>substrate</name>
    </ligand>
</feature>
<comment type="pathway">
    <text evidence="7">Metabolic intermediate biosynthesis; chorismate biosynthesis; chorismate from D-erythrose 4-phosphate and phosphoenolpyruvate: step 5/7.</text>
</comment>
<accession>A0A2T1N832</accession>
<keyword evidence="7" id="KW-0460">Magnesium</keyword>
<dbReference type="PANTHER" id="PTHR21087">
    <property type="entry name" value="SHIKIMATE KINASE"/>
    <property type="match status" value="1"/>
</dbReference>
<evidence type="ECO:0000313" key="8">
    <source>
        <dbReference type="EMBL" id="PSG88029.1"/>
    </source>
</evidence>
<dbReference type="GO" id="GO:0009423">
    <property type="term" value="P:chorismate biosynthetic process"/>
    <property type="evidence" value="ECO:0007669"/>
    <property type="project" value="UniProtKB-UniRule"/>
</dbReference>
<keyword evidence="6 7" id="KW-0057">Aromatic amino acid biosynthesis</keyword>
<dbReference type="UniPathway" id="UPA00053">
    <property type="reaction ID" value="UER00088"/>
</dbReference>
<feature type="binding site" evidence="7">
    <location>
        <begin position="10"/>
        <end position="15"/>
    </location>
    <ligand>
        <name>ATP</name>
        <dbReference type="ChEBI" id="CHEBI:30616"/>
    </ligand>
</feature>
<dbReference type="AlphaFoldDB" id="A0A2T1N832"/>
<evidence type="ECO:0000256" key="5">
    <source>
        <dbReference type="ARBA" id="ARBA00022840"/>
    </source>
</evidence>
<dbReference type="GO" id="GO:0005524">
    <property type="term" value="F:ATP binding"/>
    <property type="evidence" value="ECO:0007669"/>
    <property type="project" value="UniProtKB-UniRule"/>
</dbReference>
<dbReference type="Proteomes" id="UP000238426">
    <property type="component" value="Unassembled WGS sequence"/>
</dbReference>
<keyword evidence="4 7" id="KW-0418">Kinase</keyword>
<dbReference type="GO" id="GO:0005829">
    <property type="term" value="C:cytosol"/>
    <property type="evidence" value="ECO:0007669"/>
    <property type="project" value="TreeGrafter"/>
</dbReference>
<sequence length="171" mass="19801">MKIILLGYMGSGKSTIGYSLSKSLNMPCIDLDEYIEDKENKTIKMIFSEQGEIYFRKKERFYLEELINKKDSFILALGGGTPCYYDNMDLINNSPLTISIYLKTDIDTLVIRLSNEKSKRPIIAGFTSDELLKEFIAKHIFERSYFYTKAQHIVNNVTLEKSIKQIENLLK</sequence>
<evidence type="ECO:0000256" key="4">
    <source>
        <dbReference type="ARBA" id="ARBA00022777"/>
    </source>
</evidence>
<dbReference type="OrthoDB" id="9800332at2"/>
<keyword evidence="7" id="KW-0479">Metal-binding</keyword>
<dbReference type="InterPro" id="IPR031322">
    <property type="entry name" value="Shikimate/glucono_kinase"/>
</dbReference>
<keyword evidence="5 7" id="KW-0067">ATP-binding</keyword>
<dbReference type="GO" id="GO:0004765">
    <property type="term" value="F:shikimate kinase activity"/>
    <property type="evidence" value="ECO:0007669"/>
    <property type="project" value="UniProtKB-UniRule"/>
</dbReference>
<feature type="binding site" evidence="7">
    <location>
        <position position="14"/>
    </location>
    <ligand>
        <name>Mg(2+)</name>
        <dbReference type="ChEBI" id="CHEBI:18420"/>
    </ligand>
</feature>
<feature type="binding site" evidence="7">
    <location>
        <position position="56"/>
    </location>
    <ligand>
        <name>substrate</name>
    </ligand>
</feature>
<keyword evidence="3 7" id="KW-0547">Nucleotide-binding</keyword>
<comment type="cofactor">
    <cofactor evidence="7">
        <name>Mg(2+)</name>
        <dbReference type="ChEBI" id="CHEBI:18420"/>
    </cofactor>
    <text evidence="7">Binds 1 Mg(2+) ion per subunit.</text>
</comment>
<evidence type="ECO:0000256" key="1">
    <source>
        <dbReference type="ARBA" id="ARBA00022605"/>
    </source>
</evidence>
<dbReference type="GO" id="GO:0009073">
    <property type="term" value="P:aromatic amino acid family biosynthetic process"/>
    <property type="evidence" value="ECO:0007669"/>
    <property type="project" value="UniProtKB-KW"/>
</dbReference>
<dbReference type="GO" id="GO:0008652">
    <property type="term" value="P:amino acid biosynthetic process"/>
    <property type="evidence" value="ECO:0007669"/>
    <property type="project" value="UniProtKB-KW"/>
</dbReference>
<feature type="binding site" evidence="7">
    <location>
        <position position="143"/>
    </location>
    <ligand>
        <name>substrate</name>
    </ligand>
</feature>
<dbReference type="InterPro" id="IPR027417">
    <property type="entry name" value="P-loop_NTPase"/>
</dbReference>
<evidence type="ECO:0000313" key="9">
    <source>
        <dbReference type="Proteomes" id="UP000238426"/>
    </source>
</evidence>
<evidence type="ECO:0000256" key="7">
    <source>
        <dbReference type="HAMAP-Rule" id="MF_00109"/>
    </source>
</evidence>
<keyword evidence="7" id="KW-0963">Cytoplasm</keyword>